<reference evidence="5 6" key="1">
    <citation type="journal article" date="2023" name="Sci. Data">
        <title>Genome assembly of the Korean intertidal mud-creeper Batillaria attramentaria.</title>
        <authorList>
            <person name="Patra A.K."/>
            <person name="Ho P.T."/>
            <person name="Jun S."/>
            <person name="Lee S.J."/>
            <person name="Kim Y."/>
            <person name="Won Y.J."/>
        </authorList>
    </citation>
    <scope>NUCLEOTIDE SEQUENCE [LARGE SCALE GENOMIC DNA]</scope>
    <source>
        <strain evidence="5">Wonlab-2016</strain>
    </source>
</reference>
<evidence type="ECO:0000313" key="6">
    <source>
        <dbReference type="Proteomes" id="UP001519460"/>
    </source>
</evidence>
<protein>
    <recommendedName>
        <fullName evidence="4">Ig-like domain-containing protein</fullName>
    </recommendedName>
</protein>
<keyword evidence="2" id="KW-1133">Transmembrane helix</keyword>
<feature type="compositionally biased region" description="Basic and acidic residues" evidence="1">
    <location>
        <begin position="377"/>
        <end position="387"/>
    </location>
</feature>
<evidence type="ECO:0000313" key="5">
    <source>
        <dbReference type="EMBL" id="KAK7485703.1"/>
    </source>
</evidence>
<feature type="transmembrane region" description="Helical" evidence="2">
    <location>
        <begin position="288"/>
        <end position="309"/>
    </location>
</feature>
<feature type="domain" description="Ig-like" evidence="4">
    <location>
        <begin position="130"/>
        <end position="249"/>
    </location>
</feature>
<feature type="compositionally biased region" description="Polar residues" evidence="1">
    <location>
        <begin position="332"/>
        <end position="346"/>
    </location>
</feature>
<dbReference type="Proteomes" id="UP001519460">
    <property type="component" value="Unassembled WGS sequence"/>
</dbReference>
<comment type="caution">
    <text evidence="5">The sequence shown here is derived from an EMBL/GenBank/DDBJ whole genome shotgun (WGS) entry which is preliminary data.</text>
</comment>
<feature type="region of interest" description="Disordered" evidence="1">
    <location>
        <begin position="250"/>
        <end position="279"/>
    </location>
</feature>
<keyword evidence="2" id="KW-0472">Membrane</keyword>
<accession>A0ABD0KFC0</accession>
<sequence>MSTGIGTALKVAAASLLLIQVVSVGPIVTSQTYEFTTLTCSLEGFSISDDSELLLLQIRGNFPDEQLVALATLDKSAGAKESSSLKTYFPVSGVSGTIRGPDPALHLSVVDVDANFAGTFVCGIHYLDDPAALDTTKRYITLNVSQGIRPASAEGFDIQKKQGLQVTCKFVTGNLSGLKSLNITDFNGAVKASWSKQENESRVFAEVLGARFVQYDSHVELHMFLPDGSPADGAKYHCNVEATQTVVLSSSNENHPGDSTRRNNSVQSTFDTSTESPSGDDELDLTTIGIICGVSGVACIILLSAVLIIKRRKTHKKTSNSSVRDCKDEESAVSNTKGSNLDTSDSFVENGLSKTFPGKNVTEVKPELTNLMNDDNTEAKGHQRSGSESEISVDIQNRLTMSPSSSDSESEG</sequence>
<keyword evidence="2" id="KW-0812">Transmembrane</keyword>
<proteinExistence type="predicted"/>
<feature type="compositionally biased region" description="Low complexity" evidence="1">
    <location>
        <begin position="402"/>
        <end position="412"/>
    </location>
</feature>
<feature type="compositionally biased region" description="Polar residues" evidence="1">
    <location>
        <begin position="262"/>
        <end position="277"/>
    </location>
</feature>
<feature type="region of interest" description="Disordered" evidence="1">
    <location>
        <begin position="363"/>
        <end position="412"/>
    </location>
</feature>
<dbReference type="EMBL" id="JACVVK020000190">
    <property type="protein sequence ID" value="KAK7485703.1"/>
    <property type="molecule type" value="Genomic_DNA"/>
</dbReference>
<dbReference type="InterPro" id="IPR007110">
    <property type="entry name" value="Ig-like_dom"/>
</dbReference>
<keyword evidence="6" id="KW-1185">Reference proteome</keyword>
<feature type="signal peptide" evidence="3">
    <location>
        <begin position="1"/>
        <end position="24"/>
    </location>
</feature>
<evidence type="ECO:0000256" key="1">
    <source>
        <dbReference type="SAM" id="MobiDB-lite"/>
    </source>
</evidence>
<feature type="compositionally biased region" description="Polar residues" evidence="1">
    <location>
        <begin position="388"/>
        <end position="401"/>
    </location>
</feature>
<feature type="region of interest" description="Disordered" evidence="1">
    <location>
        <begin position="318"/>
        <end position="346"/>
    </location>
</feature>
<dbReference type="AlphaFoldDB" id="A0ABD0KFC0"/>
<evidence type="ECO:0000256" key="2">
    <source>
        <dbReference type="SAM" id="Phobius"/>
    </source>
</evidence>
<keyword evidence="3" id="KW-0732">Signal</keyword>
<evidence type="ECO:0000259" key="4">
    <source>
        <dbReference type="PROSITE" id="PS50835"/>
    </source>
</evidence>
<feature type="chain" id="PRO_5044760710" description="Ig-like domain-containing protein" evidence="3">
    <location>
        <begin position="25"/>
        <end position="412"/>
    </location>
</feature>
<gene>
    <name evidence="5" type="ORF">BaRGS_00023004</name>
</gene>
<name>A0ABD0KFC0_9CAEN</name>
<dbReference type="PROSITE" id="PS50835">
    <property type="entry name" value="IG_LIKE"/>
    <property type="match status" value="1"/>
</dbReference>
<evidence type="ECO:0000256" key="3">
    <source>
        <dbReference type="SAM" id="SignalP"/>
    </source>
</evidence>
<organism evidence="5 6">
    <name type="scientific">Batillaria attramentaria</name>
    <dbReference type="NCBI Taxonomy" id="370345"/>
    <lineage>
        <taxon>Eukaryota</taxon>
        <taxon>Metazoa</taxon>
        <taxon>Spiralia</taxon>
        <taxon>Lophotrochozoa</taxon>
        <taxon>Mollusca</taxon>
        <taxon>Gastropoda</taxon>
        <taxon>Caenogastropoda</taxon>
        <taxon>Sorbeoconcha</taxon>
        <taxon>Cerithioidea</taxon>
        <taxon>Batillariidae</taxon>
        <taxon>Batillaria</taxon>
    </lineage>
</organism>